<evidence type="ECO:0000259" key="2">
    <source>
        <dbReference type="Pfam" id="PF15687"/>
    </source>
</evidence>
<feature type="region of interest" description="Disordered" evidence="1">
    <location>
        <begin position="29"/>
        <end position="136"/>
    </location>
</feature>
<feature type="domain" description="Nuclear receptor-interacting protein 1 repression" evidence="4">
    <location>
        <begin position="1147"/>
        <end position="1179"/>
    </location>
</feature>
<accession>A0A6P8FIQ0</accession>
<feature type="compositionally biased region" description="Low complexity" evidence="1">
    <location>
        <begin position="116"/>
        <end position="136"/>
    </location>
</feature>
<proteinExistence type="predicted"/>
<dbReference type="PANTHER" id="PTHR15088:SF0">
    <property type="entry name" value="NUCLEAR RECEPTOR-INTERACTING PROTEIN 1"/>
    <property type="match status" value="1"/>
</dbReference>
<feature type="region of interest" description="Disordered" evidence="1">
    <location>
        <begin position="660"/>
        <end position="689"/>
    </location>
</feature>
<evidence type="ECO:0000259" key="3">
    <source>
        <dbReference type="Pfam" id="PF15688"/>
    </source>
</evidence>
<evidence type="ECO:0000313" key="7">
    <source>
        <dbReference type="RefSeq" id="XP_031428258.1"/>
    </source>
</evidence>
<feature type="region of interest" description="Disordered" evidence="1">
    <location>
        <begin position="1006"/>
        <end position="1026"/>
    </location>
</feature>
<dbReference type="InterPro" id="IPR031405">
    <property type="entry name" value="NRIP1_RD1"/>
</dbReference>
<feature type="domain" description="Nuclear receptor-interacting protein 1 repression" evidence="3">
    <location>
        <begin position="544"/>
        <end position="850"/>
    </location>
</feature>
<keyword evidence="5" id="KW-1185">Reference proteome</keyword>
<feature type="compositionally biased region" description="Basic and acidic residues" evidence="1">
    <location>
        <begin position="364"/>
        <end position="374"/>
    </location>
</feature>
<feature type="compositionally biased region" description="Basic and acidic residues" evidence="1">
    <location>
        <begin position="39"/>
        <end position="51"/>
    </location>
</feature>
<feature type="region of interest" description="Disordered" evidence="1">
    <location>
        <begin position="325"/>
        <end position="378"/>
    </location>
</feature>
<dbReference type="Pfam" id="PF15688">
    <property type="entry name" value="NRIP1_repr_2"/>
    <property type="match status" value="1"/>
</dbReference>
<dbReference type="Pfam" id="PF15687">
    <property type="entry name" value="NRIP1_repr_1"/>
    <property type="match status" value="1"/>
</dbReference>
<dbReference type="Pfam" id="PF15690">
    <property type="entry name" value="NRIP1_repr_4"/>
    <property type="match status" value="2"/>
</dbReference>
<dbReference type="InterPro" id="IPR026649">
    <property type="entry name" value="NRIP1"/>
</dbReference>
<dbReference type="Proteomes" id="UP000515152">
    <property type="component" value="Chromosome 8"/>
</dbReference>
<dbReference type="AlphaFoldDB" id="A0A6P8FIQ0"/>
<dbReference type="GO" id="GO:0003712">
    <property type="term" value="F:transcription coregulator activity"/>
    <property type="evidence" value="ECO:0007669"/>
    <property type="project" value="InterPro"/>
</dbReference>
<dbReference type="PANTHER" id="PTHR15088">
    <property type="entry name" value="NUCLEAR FACTOR RIP140"/>
    <property type="match status" value="1"/>
</dbReference>
<dbReference type="RefSeq" id="XP_012687780.2">
    <property type="nucleotide sequence ID" value="XM_012832326.3"/>
</dbReference>
<feature type="compositionally biased region" description="Polar residues" evidence="1">
    <location>
        <begin position="152"/>
        <end position="171"/>
    </location>
</feature>
<dbReference type="RefSeq" id="XP_031428258.1">
    <property type="nucleotide sequence ID" value="XM_031572398.1"/>
</dbReference>
<organism evidence="5 7">
    <name type="scientific">Clupea harengus</name>
    <name type="common">Atlantic herring</name>
    <dbReference type="NCBI Taxonomy" id="7950"/>
    <lineage>
        <taxon>Eukaryota</taxon>
        <taxon>Metazoa</taxon>
        <taxon>Chordata</taxon>
        <taxon>Craniata</taxon>
        <taxon>Vertebrata</taxon>
        <taxon>Euteleostomi</taxon>
        <taxon>Actinopterygii</taxon>
        <taxon>Neopterygii</taxon>
        <taxon>Teleostei</taxon>
        <taxon>Clupei</taxon>
        <taxon>Clupeiformes</taxon>
        <taxon>Clupeoidei</taxon>
        <taxon>Clupeidae</taxon>
        <taxon>Clupea</taxon>
    </lineage>
</organism>
<dbReference type="GeneTree" id="ENSGT00390000007999"/>
<dbReference type="GO" id="GO:0006357">
    <property type="term" value="P:regulation of transcription by RNA polymerase II"/>
    <property type="evidence" value="ECO:0007669"/>
    <property type="project" value="InterPro"/>
</dbReference>
<protein>
    <submittedName>
        <fullName evidence="6 7">Nuclear receptor-interacting protein 1-like</fullName>
    </submittedName>
</protein>
<feature type="compositionally biased region" description="Basic and acidic residues" evidence="1">
    <location>
        <begin position="960"/>
        <end position="969"/>
    </location>
</feature>
<dbReference type="GO" id="GO:0005634">
    <property type="term" value="C:nucleus"/>
    <property type="evidence" value="ECO:0007669"/>
    <property type="project" value="InterPro"/>
</dbReference>
<dbReference type="KEGG" id="char:105904441"/>
<dbReference type="GO" id="GO:0005102">
    <property type="term" value="F:signaling receptor binding"/>
    <property type="evidence" value="ECO:0007669"/>
    <property type="project" value="InterPro"/>
</dbReference>
<feature type="compositionally biased region" description="Basic and acidic residues" evidence="1">
    <location>
        <begin position="1172"/>
        <end position="1193"/>
    </location>
</feature>
<dbReference type="RefSeq" id="XP_031428259.1">
    <property type="nucleotide sequence ID" value="XM_031572399.1"/>
</dbReference>
<feature type="compositionally biased region" description="Low complexity" evidence="1">
    <location>
        <begin position="217"/>
        <end position="235"/>
    </location>
</feature>
<feature type="compositionally biased region" description="Low complexity" evidence="1">
    <location>
        <begin position="706"/>
        <end position="717"/>
    </location>
</feature>
<feature type="region of interest" description="Disordered" evidence="1">
    <location>
        <begin position="701"/>
        <end position="735"/>
    </location>
</feature>
<name>A0A6P8FIQ0_CLUHA</name>
<feature type="region of interest" description="Disordered" evidence="1">
    <location>
        <begin position="1081"/>
        <end position="1155"/>
    </location>
</feature>
<feature type="compositionally biased region" description="Low complexity" evidence="1">
    <location>
        <begin position="335"/>
        <end position="348"/>
    </location>
</feature>
<dbReference type="OrthoDB" id="9878150at2759"/>
<dbReference type="InterPro" id="IPR031408">
    <property type="entry name" value="NRIP1_RD4"/>
</dbReference>
<evidence type="ECO:0000313" key="8">
    <source>
        <dbReference type="RefSeq" id="XP_031428259.1"/>
    </source>
</evidence>
<evidence type="ECO:0000313" key="6">
    <source>
        <dbReference type="RefSeq" id="XP_012687780.2"/>
    </source>
</evidence>
<feature type="domain" description="Nuclear receptor-interacting protein 1 repression" evidence="2">
    <location>
        <begin position="27"/>
        <end position="333"/>
    </location>
</feature>
<feature type="compositionally biased region" description="Polar residues" evidence="1">
    <location>
        <begin position="1102"/>
        <end position="1123"/>
    </location>
</feature>
<reference evidence="6 7" key="1">
    <citation type="submission" date="2025-04" db="UniProtKB">
        <authorList>
            <consortium name="RefSeq"/>
        </authorList>
    </citation>
    <scope>IDENTIFICATION</scope>
</reference>
<evidence type="ECO:0000256" key="1">
    <source>
        <dbReference type="SAM" id="MobiDB-lite"/>
    </source>
</evidence>
<evidence type="ECO:0000259" key="4">
    <source>
        <dbReference type="Pfam" id="PF15690"/>
    </source>
</evidence>
<dbReference type="InterPro" id="IPR031406">
    <property type="entry name" value="NRIP1_RD2"/>
</dbReference>
<feature type="domain" description="Nuclear receptor-interacting protein 1 repression" evidence="4">
    <location>
        <begin position="1025"/>
        <end position="1059"/>
    </location>
</feature>
<feature type="region of interest" description="Disordered" evidence="1">
    <location>
        <begin position="754"/>
        <end position="817"/>
    </location>
</feature>
<dbReference type="GeneID" id="105904441"/>
<feature type="region of interest" description="Disordered" evidence="1">
    <location>
        <begin position="301"/>
        <end position="320"/>
    </location>
</feature>
<feature type="region of interest" description="Disordered" evidence="1">
    <location>
        <begin position="1172"/>
        <end position="1214"/>
    </location>
</feature>
<feature type="region of interest" description="Disordered" evidence="1">
    <location>
        <begin position="151"/>
        <end position="235"/>
    </location>
</feature>
<sequence length="1214" mass="132240">MTHGEDAGPETHQDSAVLTYLEGLLMHPVATGPGATATRRSEADRSDENQQRNHAVVQGPPLPNHGPAAREKVSPPGGASQHLKKARLLRSGDWGETEDGRRKTPPAASLNGQGGEQQQQQQRAGQDGSPLGESTLLASLLTTFSSRLQGVAMSQQLSQNPKQPEAQNGGKSSPDERHNAFQGYGTASSRLKGLVRKSKIQNHDASRKGSQDQVSESPRSNASAAAQASPSDSSVSCAERLKAVANLVKTRSSPAPSPRPSMACSQLALLLSSEAHLQQYSREQALKAQIAGQSASERLVAMASQKSQDSRPPSVGETLMVPDMLNSLNGQNRTPPLASANSSPSLNSTHSGGAITPRTSPQPQKERRHFDRHVSRPPQNCSSLLLLLLNNHNSQKSQPTKSGHLEREECVLPSRAASLLMDNQVSNQYHSPPSRAASLLMDNQVSNQYHSPPSREPSLLLDNQVSNQYHTPSSQEPSLLLDNQVSNRYHSPQSWEPSLLLDNQVSNRYHSPPSREPSLLLDNQVSNRYHSPPSRAPSLLLENQVSNRYHSPTKSNSDAESYFSSCSPIDLSMRTRVSSHYSAPPSSSSSSSCSLEKLTETLLNKWKPDTSGPKVSEAGELEISPDAKSHHKVTLMQLLLDRRNNETVNKIRDNPDLLRDATLSSMPTDPHKMTCSVSNEESHRQSPVDCRVSRTMTTFSLNGDISGSPSPYSVSSPHVQSGPLDLCKSKPYSSEKAAEPGFSASKLLQNLAQCSPTNISPSPPPLPNWRPSKRPSPGLPPDKLSAPLERSNPPTQSFSPVLDPPYSSFKSHRRELPLSPATSQIESLLERRTMLQLLLGSTSHTEKSGGAIRSTEVPSAHFEMPSSAPDIRDSSNRPLLDIKIKTEPAEESHLLGPPENDNGVHHWNHGHYERQGPLFEQQGDVKSEPCPADIVSKYGLLSQLLKQQTSTYNPGTPTDNDSKAVKEEQQDCQGPSPKRRRLCVELAEQLTSELCSRPESYEGLNGNLLLSPKEDESPARSPVSKVLPRDHQGFNVLKQLLLSDNCLKGLSQGRGVSSPCLPHTKVNGNLLHQPHYNHKLSQLPWQPVSPSPGSAGAAPWQLSGNGFQEESRQNETAPTTSPGSVKRELESPRQEEGGNGWEEQRASSPDSPRLTRANPILYYMLQRGKGELGREATDQSHTGHCEIKVKEEPAADEQEDDHGGKYGHRLSFSQ</sequence>
<feature type="region of interest" description="Disordered" evidence="1">
    <location>
        <begin position="949"/>
        <end position="976"/>
    </location>
</feature>
<feature type="compositionally biased region" description="Basic and acidic residues" evidence="1">
    <location>
        <begin position="1125"/>
        <end position="1136"/>
    </location>
</feature>
<feature type="compositionally biased region" description="Basic and acidic residues" evidence="1">
    <location>
        <begin position="201"/>
        <end position="210"/>
    </location>
</feature>
<gene>
    <name evidence="6 7 8" type="primary">LOC105904441</name>
</gene>
<evidence type="ECO:0000313" key="5">
    <source>
        <dbReference type="Proteomes" id="UP000515152"/>
    </source>
</evidence>